<accession>A0A652YL98</accession>
<dbReference type="GO" id="GO:0043215">
    <property type="term" value="P:daunorubicin transport"/>
    <property type="evidence" value="ECO:0007669"/>
    <property type="project" value="InterPro"/>
</dbReference>
<protein>
    <submittedName>
        <fullName evidence="10">ABC-2 type transport system ATP-binding protein</fullName>
    </submittedName>
</protein>
<evidence type="ECO:0000256" key="6">
    <source>
        <dbReference type="ARBA" id="ARBA00022967"/>
    </source>
</evidence>
<dbReference type="Gene3D" id="3.40.50.300">
    <property type="entry name" value="P-loop containing nucleotide triphosphate hydrolases"/>
    <property type="match status" value="1"/>
</dbReference>
<evidence type="ECO:0000313" key="10">
    <source>
        <dbReference type="EMBL" id="TYQ02393.1"/>
    </source>
</evidence>
<dbReference type="NCBIfam" id="TIGR01188">
    <property type="entry name" value="drrA"/>
    <property type="match status" value="1"/>
</dbReference>
<dbReference type="GO" id="GO:0016887">
    <property type="term" value="F:ATP hydrolysis activity"/>
    <property type="evidence" value="ECO:0007669"/>
    <property type="project" value="InterPro"/>
</dbReference>
<evidence type="ECO:0000256" key="7">
    <source>
        <dbReference type="ARBA" id="ARBA00023136"/>
    </source>
</evidence>
<dbReference type="SUPFAM" id="SSF52540">
    <property type="entry name" value="P-loop containing nucleoside triphosphate hydrolases"/>
    <property type="match status" value="1"/>
</dbReference>
<keyword evidence="8" id="KW-0046">Antibiotic resistance</keyword>
<dbReference type="SMART" id="SM00382">
    <property type="entry name" value="AAA"/>
    <property type="match status" value="1"/>
</dbReference>
<dbReference type="GO" id="GO:1900753">
    <property type="term" value="P:doxorubicin transport"/>
    <property type="evidence" value="ECO:0007669"/>
    <property type="project" value="InterPro"/>
</dbReference>
<evidence type="ECO:0000256" key="3">
    <source>
        <dbReference type="ARBA" id="ARBA00022475"/>
    </source>
</evidence>
<dbReference type="Pfam" id="PF00005">
    <property type="entry name" value="ABC_tran"/>
    <property type="match status" value="1"/>
</dbReference>
<comment type="caution">
    <text evidence="10">The sequence shown here is derived from an EMBL/GenBank/DDBJ whole genome shotgun (WGS) entry which is preliminary data.</text>
</comment>
<sequence>MPEEPKAVVVEGITKSFGDVEALRGISFEVERGSILGILGPNGAGKTTTVDVLSTLLTPDSGRATVAGFDVVADAAQVRGLIMMTGQYAAIDPTLTGRENLMFFGRMMGLGRRTAKLRADDLLERFELTEAGVRTVDGYSGGMRRRLDIACGLVVEPLVVFLDEPTTGLDPRSRQGLWSLIGSLKDLGITTLLTTQYLEEADVLSDNIIVIDKGRVIAEGTSDSLKAEIGDRYCEIVPVDPGAIPAIIELLGDLLPPSYEFDPSTAAGTLSIPAESGVDLMAEVIARTRHAGIRLTDIGLRKPSLDDVFMTLTDHENSSRG</sequence>
<keyword evidence="4" id="KW-0547">Nucleotide-binding</keyword>
<dbReference type="GO" id="GO:0005524">
    <property type="term" value="F:ATP binding"/>
    <property type="evidence" value="ECO:0007669"/>
    <property type="project" value="UniProtKB-KW"/>
</dbReference>
<name>A0A652YL98_NOCGL</name>
<dbReference type="FunFam" id="3.40.50.300:FF:000589">
    <property type="entry name" value="ABC transporter, ATP-binding subunit"/>
    <property type="match status" value="1"/>
</dbReference>
<evidence type="ECO:0000256" key="4">
    <source>
        <dbReference type="ARBA" id="ARBA00022741"/>
    </source>
</evidence>
<dbReference type="GO" id="GO:0046677">
    <property type="term" value="P:response to antibiotic"/>
    <property type="evidence" value="ECO:0007669"/>
    <property type="project" value="UniProtKB-KW"/>
</dbReference>
<dbReference type="InterPro" id="IPR017871">
    <property type="entry name" value="ABC_transporter-like_CS"/>
</dbReference>
<evidence type="ECO:0000256" key="9">
    <source>
        <dbReference type="ARBA" id="ARBA00049985"/>
    </source>
</evidence>
<evidence type="ECO:0000256" key="8">
    <source>
        <dbReference type="ARBA" id="ARBA00023251"/>
    </source>
</evidence>
<evidence type="ECO:0000256" key="5">
    <source>
        <dbReference type="ARBA" id="ARBA00022840"/>
    </source>
</evidence>
<dbReference type="GO" id="GO:0055085">
    <property type="term" value="P:transmembrane transport"/>
    <property type="evidence" value="ECO:0007669"/>
    <property type="project" value="UniProtKB-ARBA"/>
</dbReference>
<dbReference type="PROSITE" id="PS00211">
    <property type="entry name" value="ABC_TRANSPORTER_1"/>
    <property type="match status" value="1"/>
</dbReference>
<keyword evidence="6" id="KW-1278">Translocase</keyword>
<gene>
    <name evidence="10" type="ORF">FNL38_106213</name>
</gene>
<dbReference type="InterPro" id="IPR003439">
    <property type="entry name" value="ABC_transporter-like_ATP-bd"/>
</dbReference>
<proteinExistence type="inferred from homology"/>
<dbReference type="InterPro" id="IPR027417">
    <property type="entry name" value="P-loop_NTPase"/>
</dbReference>
<dbReference type="InterPro" id="IPR003593">
    <property type="entry name" value="AAA+_ATPase"/>
</dbReference>
<dbReference type="PROSITE" id="PS50893">
    <property type="entry name" value="ABC_TRANSPORTER_2"/>
    <property type="match status" value="1"/>
</dbReference>
<keyword evidence="7" id="KW-0472">Membrane</keyword>
<dbReference type="InterPro" id="IPR050763">
    <property type="entry name" value="ABC_transporter_ATP-binding"/>
</dbReference>
<organism evidence="10">
    <name type="scientific">Nocardia globerula</name>
    <dbReference type="NCBI Taxonomy" id="1818"/>
    <lineage>
        <taxon>Bacteria</taxon>
        <taxon>Bacillati</taxon>
        <taxon>Actinomycetota</taxon>
        <taxon>Actinomycetes</taxon>
        <taxon>Mycobacteriales</taxon>
        <taxon>Nocardiaceae</taxon>
        <taxon>Nocardia</taxon>
    </lineage>
</organism>
<comment type="subcellular location">
    <subcellularLocation>
        <location evidence="1">Cell membrane</location>
        <topology evidence="1">Peripheral membrane protein</topology>
        <orientation evidence="1">Cytoplasmic side</orientation>
    </subcellularLocation>
</comment>
<dbReference type="PANTHER" id="PTHR42711">
    <property type="entry name" value="ABC TRANSPORTER ATP-BINDING PROTEIN"/>
    <property type="match status" value="1"/>
</dbReference>
<comment type="similarity">
    <text evidence="9">Belongs to the ABC transporter superfamily. Drug exporter-1 (DrugE1) (TC 3.A.1.105) family.</text>
</comment>
<evidence type="ECO:0000256" key="2">
    <source>
        <dbReference type="ARBA" id="ARBA00022448"/>
    </source>
</evidence>
<keyword evidence="3" id="KW-1003">Cell membrane</keyword>
<dbReference type="EMBL" id="VNIQ01000006">
    <property type="protein sequence ID" value="TYQ02393.1"/>
    <property type="molecule type" value="Genomic_DNA"/>
</dbReference>
<evidence type="ECO:0000256" key="1">
    <source>
        <dbReference type="ARBA" id="ARBA00004413"/>
    </source>
</evidence>
<dbReference type="InterPro" id="IPR005894">
    <property type="entry name" value="DrrA"/>
</dbReference>
<reference evidence="10" key="1">
    <citation type="submission" date="2019-07" db="EMBL/GenBank/DDBJ databases">
        <title>Genomic Encyclopedia of Type Strains, Phase IV (KMG-IV): sequencing the most valuable type-strain genomes for metagenomic binning, comparative biology and taxonomic classification.</title>
        <authorList>
            <person name="Goeker M."/>
        </authorList>
    </citation>
    <scope>NUCLEOTIDE SEQUENCE</scope>
    <source>
        <strain evidence="10">DSM 44596</strain>
    </source>
</reference>
<keyword evidence="2" id="KW-0813">Transport</keyword>
<dbReference type="PANTHER" id="PTHR42711:SF19">
    <property type="entry name" value="DOXORUBICIN RESISTANCE ATP-BINDING PROTEIN DRRA"/>
    <property type="match status" value="1"/>
</dbReference>
<dbReference type="GO" id="GO:0005886">
    <property type="term" value="C:plasma membrane"/>
    <property type="evidence" value="ECO:0007669"/>
    <property type="project" value="UniProtKB-SubCell"/>
</dbReference>
<dbReference type="AlphaFoldDB" id="A0A652YL98"/>
<keyword evidence="5 10" id="KW-0067">ATP-binding</keyword>